<evidence type="ECO:0000313" key="3">
    <source>
        <dbReference type="EMBL" id="MFD2795985.1"/>
    </source>
</evidence>
<protein>
    <submittedName>
        <fullName evidence="3">Glycoside hydrolase family 15 protein</fullName>
    </submittedName>
</protein>
<evidence type="ECO:0000313" key="4">
    <source>
        <dbReference type="Proteomes" id="UP001597479"/>
    </source>
</evidence>
<dbReference type="PANTHER" id="PTHR31616">
    <property type="entry name" value="TREHALASE"/>
    <property type="match status" value="1"/>
</dbReference>
<keyword evidence="3" id="KW-0378">Hydrolase</keyword>
<dbReference type="Proteomes" id="UP001597479">
    <property type="component" value="Unassembled WGS sequence"/>
</dbReference>
<evidence type="ECO:0000259" key="2">
    <source>
        <dbReference type="Pfam" id="PF19291"/>
    </source>
</evidence>
<name>A0ABW5W0B4_9MICO</name>
<dbReference type="GO" id="GO:0016787">
    <property type="term" value="F:hydrolase activity"/>
    <property type="evidence" value="ECO:0007669"/>
    <property type="project" value="UniProtKB-KW"/>
</dbReference>
<dbReference type="Gene3D" id="1.50.10.10">
    <property type="match status" value="1"/>
</dbReference>
<dbReference type="PANTHER" id="PTHR31616:SF0">
    <property type="entry name" value="GLUCAN 1,4-ALPHA-GLUCOSIDASE"/>
    <property type="match status" value="1"/>
</dbReference>
<accession>A0ABW5W0B4</accession>
<keyword evidence="4" id="KW-1185">Reference proteome</keyword>
<proteinExistence type="predicted"/>
<reference evidence="4" key="1">
    <citation type="journal article" date="2019" name="Int. J. Syst. Evol. Microbiol.">
        <title>The Global Catalogue of Microorganisms (GCM) 10K type strain sequencing project: providing services to taxonomists for standard genome sequencing and annotation.</title>
        <authorList>
            <consortium name="The Broad Institute Genomics Platform"/>
            <consortium name="The Broad Institute Genome Sequencing Center for Infectious Disease"/>
            <person name="Wu L."/>
            <person name="Ma J."/>
        </authorList>
    </citation>
    <scope>NUCLEOTIDE SEQUENCE [LARGE SCALE GENOMIC DNA]</scope>
    <source>
        <strain evidence="4">CCM 7044</strain>
    </source>
</reference>
<feature type="domain" description="Trehalase-like N-terminal" evidence="2">
    <location>
        <begin position="3"/>
        <end position="182"/>
    </location>
</feature>
<dbReference type="SUPFAM" id="SSF48208">
    <property type="entry name" value="Six-hairpin glycosidases"/>
    <property type="match status" value="1"/>
</dbReference>
<dbReference type="Pfam" id="PF00723">
    <property type="entry name" value="Glyco_hydro_15"/>
    <property type="match status" value="1"/>
</dbReference>
<dbReference type="InterPro" id="IPR008928">
    <property type="entry name" value="6-hairpin_glycosidase_sf"/>
</dbReference>
<gene>
    <name evidence="3" type="ORF">ACFS27_20670</name>
</gene>
<organism evidence="3 4">
    <name type="scientific">Promicromonospora vindobonensis</name>
    <dbReference type="NCBI Taxonomy" id="195748"/>
    <lineage>
        <taxon>Bacteria</taxon>
        <taxon>Bacillati</taxon>
        <taxon>Actinomycetota</taxon>
        <taxon>Actinomycetes</taxon>
        <taxon>Micrococcales</taxon>
        <taxon>Promicromonosporaceae</taxon>
        <taxon>Promicromonospora</taxon>
    </lineage>
</organism>
<evidence type="ECO:0000259" key="1">
    <source>
        <dbReference type="Pfam" id="PF00723"/>
    </source>
</evidence>
<feature type="domain" description="GH15-like" evidence="1">
    <location>
        <begin position="221"/>
        <end position="586"/>
    </location>
</feature>
<dbReference type="InterPro" id="IPR011613">
    <property type="entry name" value="GH15-like"/>
</dbReference>
<dbReference type="Pfam" id="PF19291">
    <property type="entry name" value="TREH_N"/>
    <property type="match status" value="1"/>
</dbReference>
<sequence>MTSRIEDYGIVGDLQTAALIGRDGTVDWMCLPQFDSPACFAALLGSEEHGSWRLGPESGGECTSRGYRDGTLVLETEWDLPEGRVRVIDLMPPRGDQADLVRIVEGISGSVPMTTELRLRFDYGNVVPWVTQERGGLRAVAGPDSVHIDAGVTLTSEGVADDAVHRAHFTVGPGDRVPFVLTYHASHLPIKPPVGAVAALRETEEFWRSWIAKSTYDGPWADAVHRSLITLKALTYAPTGAIAAAATTSLPEEIGGSRNWDYRFCWLRDAAFTLQALVGTGFIDEARAWRAWLLRAVAGDPADLQIMYGLDGRRRLPEYTIDWLPGYEDSGPVRIGNGAAGQLQIDVWGETLDALHLAREAGLETDQEAWNLQKALLEYLEEHWDDLDNGLWEVRGPRRAFVHSRVMAWAGFDRAVRAVEEGGLDGPVERWRAVRDRIHADVCMHGFDTERNTFTQFYGSEGLDAALLLIGQVGFLPWDDPRVVGTVDAVQRELSQDGLLLRYHTHADDRVDGLPGEEATFLVCSFWLVDALHGIGRIDEAVALFERLLSLRNDLGLLSEEYDVRTGRHLGNTPQAFSHLGLVNSALRIGRGVTARDVESGVTERVAVPAAAPASAPPAVPSPEEIA</sequence>
<dbReference type="InterPro" id="IPR012341">
    <property type="entry name" value="6hp_glycosidase-like_sf"/>
</dbReference>
<dbReference type="RefSeq" id="WP_377186785.1">
    <property type="nucleotide sequence ID" value="NZ_JBHUOG010000002.1"/>
</dbReference>
<dbReference type="EMBL" id="JBHUOG010000002">
    <property type="protein sequence ID" value="MFD2795985.1"/>
    <property type="molecule type" value="Genomic_DNA"/>
</dbReference>
<dbReference type="InterPro" id="IPR045582">
    <property type="entry name" value="Trehalase-like_N"/>
</dbReference>
<comment type="caution">
    <text evidence="3">The sequence shown here is derived from an EMBL/GenBank/DDBJ whole genome shotgun (WGS) entry which is preliminary data.</text>
</comment>